<comment type="caution">
    <text evidence="2">The sequence shown here is derived from an EMBL/GenBank/DDBJ whole genome shotgun (WGS) entry which is preliminary data.</text>
</comment>
<evidence type="ECO:0000313" key="3">
    <source>
        <dbReference type="Proteomes" id="UP001596099"/>
    </source>
</evidence>
<reference evidence="2 3" key="1">
    <citation type="journal article" date="2019" name="Int. J. Syst. Evol. Microbiol.">
        <title>The Global Catalogue of Microorganisms (GCM) 10K type strain sequencing project: providing services to taxonomists for standard genome sequencing and annotation.</title>
        <authorList>
            <consortium name="The Broad Institute Genomics Platform"/>
            <consortium name="The Broad Institute Genome Sequencing Center for Infectious Disease"/>
            <person name="Wu L."/>
            <person name="Ma J."/>
        </authorList>
    </citation>
    <scope>NUCLEOTIDE SEQUENCE [LARGE SCALE GENOMIC DNA]</scope>
    <source>
        <strain evidence="2 3">CGMCC 1.12543</strain>
    </source>
</reference>
<evidence type="ECO:0000259" key="1">
    <source>
        <dbReference type="Pfam" id="PF08242"/>
    </source>
</evidence>
<keyword evidence="2" id="KW-0489">Methyltransferase</keyword>
<organism evidence="2 3">
    <name type="scientific">Halomarina salina</name>
    <dbReference type="NCBI Taxonomy" id="1872699"/>
    <lineage>
        <taxon>Archaea</taxon>
        <taxon>Methanobacteriati</taxon>
        <taxon>Methanobacteriota</taxon>
        <taxon>Stenosarchaea group</taxon>
        <taxon>Halobacteria</taxon>
        <taxon>Halobacteriales</taxon>
        <taxon>Natronomonadaceae</taxon>
        <taxon>Halomarina</taxon>
    </lineage>
</organism>
<dbReference type="PANTHER" id="PTHR43861:SF1">
    <property type="entry name" value="TRANS-ACONITATE 2-METHYLTRANSFERASE"/>
    <property type="match status" value="1"/>
</dbReference>
<dbReference type="GO" id="GO:0032259">
    <property type="term" value="P:methylation"/>
    <property type="evidence" value="ECO:0007669"/>
    <property type="project" value="UniProtKB-KW"/>
</dbReference>
<dbReference type="Gene3D" id="3.40.50.150">
    <property type="entry name" value="Vaccinia Virus protein VP39"/>
    <property type="match status" value="1"/>
</dbReference>
<dbReference type="RefSeq" id="WP_247418556.1">
    <property type="nucleotide sequence ID" value="NZ_JALLGW010000002.1"/>
</dbReference>
<dbReference type="InterPro" id="IPR013217">
    <property type="entry name" value="Methyltransf_12"/>
</dbReference>
<proteinExistence type="predicted"/>
<name>A0ABD5RHD1_9EURY</name>
<dbReference type="PANTHER" id="PTHR43861">
    <property type="entry name" value="TRANS-ACONITATE 2-METHYLTRANSFERASE-RELATED"/>
    <property type="match status" value="1"/>
</dbReference>
<feature type="domain" description="Methyltransferase type 12" evidence="1">
    <location>
        <begin position="58"/>
        <end position="152"/>
    </location>
</feature>
<accession>A0ABD5RHD1</accession>
<keyword evidence="2" id="KW-0808">Transferase</keyword>
<evidence type="ECO:0000313" key="2">
    <source>
        <dbReference type="EMBL" id="MFC5969972.1"/>
    </source>
</evidence>
<dbReference type="Proteomes" id="UP001596099">
    <property type="component" value="Unassembled WGS sequence"/>
</dbReference>
<protein>
    <submittedName>
        <fullName evidence="2">Class I SAM-dependent methyltransferase</fullName>
    </submittedName>
</protein>
<dbReference type="AlphaFoldDB" id="A0ABD5RHD1"/>
<gene>
    <name evidence="2" type="ORF">ACFPYI_01375</name>
</gene>
<dbReference type="EMBL" id="JBHSQH010000001">
    <property type="protein sequence ID" value="MFC5969972.1"/>
    <property type="molecule type" value="Genomic_DNA"/>
</dbReference>
<dbReference type="Pfam" id="PF08242">
    <property type="entry name" value="Methyltransf_12"/>
    <property type="match status" value="1"/>
</dbReference>
<dbReference type="InterPro" id="IPR029063">
    <property type="entry name" value="SAM-dependent_MTases_sf"/>
</dbReference>
<keyword evidence="3" id="KW-1185">Reference proteome</keyword>
<sequence>MTDDTDATTAYSDTIDWDQYWTDPDEADREAASPSAQLLVDPFSEFLAERGGPDSYADVGCGAGATVFDVAARYPESTVVGYDAATPVLESNRERADCEGHESLTFERAVLPEFDPDRQFAVVSAFYTLVYVADVERALGNLYDAVEPGGVLVFTYHNRLARARFRSVAEAPEEHLGGDSPFDPDRYAERFRLLVEGENLLSYDRIEATLGRRPQSVWSVVGDEHRYPAWRHNPLVYVPKPDE</sequence>
<dbReference type="SUPFAM" id="SSF53335">
    <property type="entry name" value="S-adenosyl-L-methionine-dependent methyltransferases"/>
    <property type="match status" value="1"/>
</dbReference>
<dbReference type="GO" id="GO:0008168">
    <property type="term" value="F:methyltransferase activity"/>
    <property type="evidence" value="ECO:0007669"/>
    <property type="project" value="UniProtKB-KW"/>
</dbReference>
<dbReference type="CDD" id="cd02440">
    <property type="entry name" value="AdoMet_MTases"/>
    <property type="match status" value="1"/>
</dbReference>